<feature type="transmembrane region" description="Helical" evidence="2">
    <location>
        <begin position="36"/>
        <end position="56"/>
    </location>
</feature>
<keyword evidence="4" id="KW-1185">Reference proteome</keyword>
<proteinExistence type="inferred from homology"/>
<evidence type="ECO:0000313" key="3">
    <source>
        <dbReference type="EMBL" id="SAL75013.1"/>
    </source>
</evidence>
<keyword evidence="1" id="KW-0769">Symport</keyword>
<name>A0A158K2P8_9BURK</name>
<feature type="transmembrane region" description="Helical" evidence="2">
    <location>
        <begin position="156"/>
        <end position="180"/>
    </location>
</feature>
<evidence type="ECO:0000313" key="4">
    <source>
        <dbReference type="Proteomes" id="UP000054925"/>
    </source>
</evidence>
<dbReference type="GO" id="GO:0015293">
    <property type="term" value="F:symporter activity"/>
    <property type="evidence" value="ECO:0007669"/>
    <property type="project" value="UniProtKB-UniRule"/>
</dbReference>
<dbReference type="AlphaFoldDB" id="A0A158K2P8"/>
<comment type="caution">
    <text evidence="3">The sequence shown here is derived from an EMBL/GenBank/DDBJ whole genome shotgun (WGS) entry which is preliminary data.</text>
</comment>
<feature type="transmembrane region" description="Helical" evidence="2">
    <location>
        <begin position="62"/>
        <end position="79"/>
    </location>
</feature>
<keyword evidence="1" id="KW-0813">Transport</keyword>
<dbReference type="Pfam" id="PF03390">
    <property type="entry name" value="2HCT"/>
    <property type="match status" value="1"/>
</dbReference>
<dbReference type="RefSeq" id="WP_374729845.1">
    <property type="nucleotide sequence ID" value="NZ_FCOL02000033.1"/>
</dbReference>
<feature type="transmembrane region" description="Helical" evidence="2">
    <location>
        <begin position="128"/>
        <end position="144"/>
    </location>
</feature>
<sequence length="452" mass="48451">MQPTSHRSPPSPAPLQQTVKPRFWPEGWWKLMEYRIGIIPLPVYVILLALITGFAVTGKVPGEISMAIAVLAFFGFTCAEIGKRLPIVRNIGAAAIFATFIPSALTYYHLLPKPILTLTTDFTKSTNFLYLFIASIIVGSILSMDRRVLIQGFIKIFVPLALGSVAAAIVGTLVGGALGLGMYHTFFYIVVPIMAGGIGEGAIPLSVGYSEILHLQQGELFAEVLPPVMLGSLTAIIFAGLLDRVGKRFPHLTGEGRLQVGEEDEMDPVQEEIRGHVDVTHIAAAGITAITLYLLGLMCRNLFGLPAPVAMLFLAVLVKLARAVSPPLQEGAFVVYKFFSTAVTYPLLFAIGVAMTPWDKLMAAFTIANIVTIVATVATLMGTGFLTGRMLKMYPIDTAIVNACHSGQGGTGDVAILTAANRMQLMPFAQIATRIGGAIVVTLTLIVLAHMR</sequence>
<feature type="transmembrane region" description="Helical" evidence="2">
    <location>
        <begin position="333"/>
        <end position="355"/>
    </location>
</feature>
<feature type="transmembrane region" description="Helical" evidence="2">
    <location>
        <begin position="220"/>
        <end position="242"/>
    </location>
</feature>
<dbReference type="Proteomes" id="UP000054925">
    <property type="component" value="Unassembled WGS sequence"/>
</dbReference>
<dbReference type="GO" id="GO:0005886">
    <property type="term" value="C:plasma membrane"/>
    <property type="evidence" value="ECO:0007669"/>
    <property type="project" value="UniProtKB-UniRule"/>
</dbReference>
<accession>A0A158K2P8</accession>
<evidence type="ECO:0000256" key="1">
    <source>
        <dbReference type="PIRNR" id="PIRNR005348"/>
    </source>
</evidence>
<dbReference type="GO" id="GO:0008514">
    <property type="term" value="F:organic anion transmembrane transporter activity"/>
    <property type="evidence" value="ECO:0007669"/>
    <property type="project" value="InterPro"/>
</dbReference>
<dbReference type="PANTHER" id="PTHR40033:SF1">
    <property type="entry name" value="CITRATE-SODIUM SYMPORTER"/>
    <property type="match status" value="1"/>
</dbReference>
<evidence type="ECO:0000256" key="2">
    <source>
        <dbReference type="SAM" id="Phobius"/>
    </source>
</evidence>
<protein>
    <submittedName>
        <fullName evidence="3">Citrate carrier protein</fullName>
    </submittedName>
</protein>
<organism evidence="3 4">
    <name type="scientific">Caballeronia terrestris</name>
    <dbReference type="NCBI Taxonomy" id="1226301"/>
    <lineage>
        <taxon>Bacteria</taxon>
        <taxon>Pseudomonadati</taxon>
        <taxon>Pseudomonadota</taxon>
        <taxon>Betaproteobacteria</taxon>
        <taxon>Burkholderiales</taxon>
        <taxon>Burkholderiaceae</taxon>
        <taxon>Caballeronia</taxon>
    </lineage>
</organism>
<feature type="transmembrane region" description="Helical" evidence="2">
    <location>
        <begin position="361"/>
        <end position="386"/>
    </location>
</feature>
<keyword evidence="2" id="KW-0812">Transmembrane</keyword>
<dbReference type="EMBL" id="FCOL02000033">
    <property type="protein sequence ID" value="SAL75013.1"/>
    <property type="molecule type" value="Genomic_DNA"/>
</dbReference>
<feature type="transmembrane region" description="Helical" evidence="2">
    <location>
        <begin position="91"/>
        <end position="108"/>
    </location>
</feature>
<dbReference type="PIRSF" id="PIRSF005348">
    <property type="entry name" value="YxkH"/>
    <property type="match status" value="1"/>
</dbReference>
<dbReference type="InterPro" id="IPR004679">
    <property type="entry name" value="2-OHcarboxylate_transport"/>
</dbReference>
<feature type="transmembrane region" description="Helical" evidence="2">
    <location>
        <begin position="302"/>
        <end position="321"/>
    </location>
</feature>
<keyword evidence="1 2" id="KW-0472">Membrane</keyword>
<feature type="transmembrane region" description="Helical" evidence="2">
    <location>
        <begin position="431"/>
        <end position="451"/>
    </location>
</feature>
<keyword evidence="2" id="KW-1133">Transmembrane helix</keyword>
<gene>
    <name evidence="3" type="ORF">AWB67_04690</name>
</gene>
<comment type="similarity">
    <text evidence="1">Belongs to the 2-hydroxycarboxylate transporter (2-HCT) (TC 2.A.24) family.</text>
</comment>
<feature type="transmembrane region" description="Helical" evidence="2">
    <location>
        <begin position="186"/>
        <end position="208"/>
    </location>
</feature>
<dbReference type="PANTHER" id="PTHR40033">
    <property type="entry name" value="NA(+)-MALATE SYMPORTER"/>
    <property type="match status" value="1"/>
</dbReference>
<reference evidence="3" key="1">
    <citation type="submission" date="2016-01" db="EMBL/GenBank/DDBJ databases">
        <authorList>
            <person name="Peeters C."/>
        </authorList>
    </citation>
    <scope>NUCLEOTIDE SEQUENCE [LARGE SCALE GENOMIC DNA]</scope>
    <source>
        <strain evidence="3">LMG 22937</strain>
    </source>
</reference>